<dbReference type="SUPFAM" id="SSF52218">
    <property type="entry name" value="Flavoproteins"/>
    <property type="match status" value="1"/>
</dbReference>
<dbReference type="SUPFAM" id="SSF51905">
    <property type="entry name" value="FAD/NAD(P)-binding domain"/>
    <property type="match status" value="2"/>
</dbReference>
<dbReference type="EMBL" id="DXBC01000114">
    <property type="protein sequence ID" value="HIZ79582.1"/>
    <property type="molecule type" value="Genomic_DNA"/>
</dbReference>
<dbReference type="Proteomes" id="UP000824101">
    <property type="component" value="Unassembled WGS sequence"/>
</dbReference>
<dbReference type="PRINTS" id="PR00411">
    <property type="entry name" value="PNDRDTASEI"/>
</dbReference>
<evidence type="ECO:0000256" key="6">
    <source>
        <dbReference type="ARBA" id="ARBA00022827"/>
    </source>
</evidence>
<dbReference type="PANTHER" id="PTHR32145:SF11">
    <property type="entry name" value="DIFLAVIN FLAVOPROTEIN A 2-RELATED"/>
    <property type="match status" value="1"/>
</dbReference>
<keyword evidence="5" id="KW-0285">Flavoprotein</keyword>
<evidence type="ECO:0000259" key="10">
    <source>
        <dbReference type="PROSITE" id="PS50903"/>
    </source>
</evidence>
<evidence type="ECO:0000256" key="7">
    <source>
        <dbReference type="ARBA" id="ARBA00022982"/>
    </source>
</evidence>
<evidence type="ECO:0000256" key="8">
    <source>
        <dbReference type="ARBA" id="ARBA00023004"/>
    </source>
</evidence>
<dbReference type="Pfam" id="PF07992">
    <property type="entry name" value="Pyr_redox_2"/>
    <property type="match status" value="1"/>
</dbReference>
<dbReference type="InterPro" id="IPR045761">
    <property type="entry name" value="ODP_dom"/>
</dbReference>
<protein>
    <submittedName>
        <fullName evidence="11">FAD-dependent oxidoreductase</fullName>
    </submittedName>
</protein>
<dbReference type="SUPFAM" id="SSF57802">
    <property type="entry name" value="Rubredoxin-like"/>
    <property type="match status" value="1"/>
</dbReference>
<dbReference type="SUPFAM" id="SSF56281">
    <property type="entry name" value="Metallo-hydrolase/oxidoreductase"/>
    <property type="match status" value="1"/>
</dbReference>
<dbReference type="InterPro" id="IPR029039">
    <property type="entry name" value="Flavoprotein-like_sf"/>
</dbReference>
<dbReference type="PRINTS" id="PR00368">
    <property type="entry name" value="FADPNR"/>
</dbReference>
<evidence type="ECO:0000313" key="12">
    <source>
        <dbReference type="Proteomes" id="UP000824101"/>
    </source>
</evidence>
<evidence type="ECO:0000256" key="3">
    <source>
        <dbReference type="ARBA" id="ARBA00007121"/>
    </source>
</evidence>
<dbReference type="InterPro" id="IPR024934">
    <property type="entry name" value="Rubredoxin-like_dom"/>
</dbReference>
<keyword evidence="7" id="KW-0249">Electron transport</keyword>
<dbReference type="InterPro" id="IPR001279">
    <property type="entry name" value="Metallo-B-lactamas"/>
</dbReference>
<dbReference type="InterPro" id="IPR008254">
    <property type="entry name" value="Flavodoxin/NO_synth"/>
</dbReference>
<keyword evidence="4" id="KW-0813">Transport</keyword>
<dbReference type="Gene3D" id="3.60.15.10">
    <property type="entry name" value="Ribonuclease Z/Hydroxyacylglutathione hydrolase-like"/>
    <property type="match status" value="1"/>
</dbReference>
<accession>A0A9D2K6D2</accession>
<dbReference type="CDD" id="cd07709">
    <property type="entry name" value="flavodiiron_proteins_MBL-fold"/>
    <property type="match status" value="1"/>
</dbReference>
<evidence type="ECO:0000313" key="11">
    <source>
        <dbReference type="EMBL" id="HIZ79582.1"/>
    </source>
</evidence>
<dbReference type="InterPro" id="IPR036188">
    <property type="entry name" value="FAD/NAD-bd_sf"/>
</dbReference>
<dbReference type="GO" id="GO:0016651">
    <property type="term" value="F:oxidoreductase activity, acting on NAD(P)H"/>
    <property type="evidence" value="ECO:0007669"/>
    <property type="project" value="UniProtKB-ARBA"/>
</dbReference>
<dbReference type="Gene3D" id="3.50.50.60">
    <property type="entry name" value="FAD/NAD(P)-binding domain"/>
    <property type="match status" value="2"/>
</dbReference>
<feature type="domain" description="Flavodoxin-like" evidence="9">
    <location>
        <begin position="256"/>
        <end position="394"/>
    </location>
</feature>
<reference evidence="11" key="2">
    <citation type="submission" date="2021-04" db="EMBL/GenBank/DDBJ databases">
        <authorList>
            <person name="Gilroy R."/>
        </authorList>
    </citation>
    <scope>NUCLEOTIDE SEQUENCE</scope>
    <source>
        <strain evidence="11">ChiBcec1-1093</strain>
    </source>
</reference>
<keyword evidence="6" id="KW-0274">FAD</keyword>
<dbReference type="Gene3D" id="3.30.390.30">
    <property type="match status" value="1"/>
</dbReference>
<evidence type="ECO:0000256" key="1">
    <source>
        <dbReference type="ARBA" id="ARBA00001962"/>
    </source>
</evidence>
<evidence type="ECO:0000256" key="5">
    <source>
        <dbReference type="ARBA" id="ARBA00022630"/>
    </source>
</evidence>
<dbReference type="SMART" id="SM00849">
    <property type="entry name" value="Lactamase_B"/>
    <property type="match status" value="1"/>
</dbReference>
<dbReference type="GO" id="GO:0010181">
    <property type="term" value="F:FMN binding"/>
    <property type="evidence" value="ECO:0007669"/>
    <property type="project" value="InterPro"/>
</dbReference>
<organism evidence="11 12">
    <name type="scientific">Candidatus Lachnoclostridium stercorigallinarum</name>
    <dbReference type="NCBI Taxonomy" id="2838634"/>
    <lineage>
        <taxon>Bacteria</taxon>
        <taxon>Bacillati</taxon>
        <taxon>Bacillota</taxon>
        <taxon>Clostridia</taxon>
        <taxon>Lachnospirales</taxon>
        <taxon>Lachnospiraceae</taxon>
    </lineage>
</organism>
<dbReference type="InterPro" id="IPR016156">
    <property type="entry name" value="FAD/NAD-linked_Rdtase_dimer_sf"/>
</dbReference>
<feature type="domain" description="Rubredoxin-like" evidence="10">
    <location>
        <begin position="411"/>
        <end position="443"/>
    </location>
</feature>
<dbReference type="PROSITE" id="PS50902">
    <property type="entry name" value="FLAVODOXIN_LIKE"/>
    <property type="match status" value="1"/>
</dbReference>
<dbReference type="AlphaFoldDB" id="A0A9D2K6D2"/>
<proteinExistence type="inferred from homology"/>
<reference evidence="11" key="1">
    <citation type="journal article" date="2021" name="PeerJ">
        <title>Extensive microbial diversity within the chicken gut microbiome revealed by metagenomics and culture.</title>
        <authorList>
            <person name="Gilroy R."/>
            <person name="Ravi A."/>
            <person name="Getino M."/>
            <person name="Pursley I."/>
            <person name="Horton D.L."/>
            <person name="Alikhan N.F."/>
            <person name="Baker D."/>
            <person name="Gharbi K."/>
            <person name="Hall N."/>
            <person name="Watson M."/>
            <person name="Adriaenssens E.M."/>
            <person name="Foster-Nyarko E."/>
            <person name="Jarju S."/>
            <person name="Secka A."/>
            <person name="Antonio M."/>
            <person name="Oren A."/>
            <person name="Chaudhuri R.R."/>
            <person name="La Ragione R."/>
            <person name="Hildebrand F."/>
            <person name="Pallen M.J."/>
        </authorList>
    </citation>
    <scope>NUCLEOTIDE SEQUENCE</scope>
    <source>
        <strain evidence="11">ChiBcec1-1093</strain>
    </source>
</reference>
<dbReference type="Pfam" id="PF00258">
    <property type="entry name" value="Flavodoxin_1"/>
    <property type="match status" value="1"/>
</dbReference>
<gene>
    <name evidence="11" type="ORF">IAA17_07330</name>
</gene>
<name>A0A9D2K6D2_9FIRM</name>
<dbReference type="GO" id="GO:0005506">
    <property type="term" value="F:iron ion binding"/>
    <property type="evidence" value="ECO:0007669"/>
    <property type="project" value="InterPro"/>
</dbReference>
<dbReference type="PANTHER" id="PTHR32145">
    <property type="entry name" value="DIFLAVIN FLAVOPROTEIN A 2-RELATED"/>
    <property type="match status" value="1"/>
</dbReference>
<sequence length="845" mass="93327">MSTRKLREGFYWTGIIDDKLRVFDIIMYTEFGTTYNSYVMKTEDKVILFETAKAKFWDQYLENLKEVIDVTKIDYLVVSHTEPDHAGSVERLLEYSPQMKILATGCAVGFLKEIVNRDFTAVPVKDGQVMKIGGKTLRFMLVPNLHWPDTMYTFIEEEQILVTCDSFGAHYCLPEVVSGEITAEEDYKKALKYYYDCIIGPFKPFMLKALDRVEPMDITMICTGHGPVLEGKWIRQVMKLYREWSTVVNPNARKTVIIPYVSAYGYTKELAEQIARGISDSGDVDVRSYDLVEADREKVSEELLFADGILLGTPTIVGEALRPIWELTLDMFAGTHGGKYAGAFGSYGWSGEGVPHIMERLKQLRMKVTDSYRVRFKPSEADLVGAYEYGYRFGCLVQNKTPELPAKKGGRKLVKCLVCGEIFDASLEICPVCGVGKENFVPADDEDTGFVNNTEEFYLILGNGAAGFNAAKAIRERDKTGSIVMVSNEPYSSYNRPMLTKSIVAGLEADQIAMADAGWYEENRVYQMLEKTVVSVDMEAKEAVLSDGTKLHFTRLIYALGSECFIPPIEGSNLPEVAAIRRLDDTRKVQKLMKTAKNAVVIGGGVLGLEAAWELKKGGLSVTVLEAAPMLMGRQLDADFGELLKEISAANGVAIHTGVSVAAIRGEDHVTAVALADGTEFPADLVIISAGVRANTALAQEMGLEIGRAVIVNERMETSLPGVYACGDCAEYKGMNYAIWPEAAEQGKVAGANAAGEALEYASVPAALTFHGMNTELFAAGDCGKNPNLLYKTAEFRDMGRKQYRKYYFLNDRLCGVILLGDTSLLGKMTAALEKHASYKEVMEA</sequence>
<dbReference type="InterPro" id="IPR041575">
    <property type="entry name" value="Rubredoxin_C"/>
</dbReference>
<evidence type="ECO:0000259" key="9">
    <source>
        <dbReference type="PROSITE" id="PS50902"/>
    </source>
</evidence>
<comment type="similarity">
    <text evidence="3">In the N-terminal section; belongs to the zinc metallo-hydrolase group 3 family.</text>
</comment>
<comment type="cofactor">
    <cofactor evidence="1">
        <name>Fe cation</name>
        <dbReference type="ChEBI" id="CHEBI:24875"/>
    </cofactor>
</comment>
<dbReference type="InterPro" id="IPR023753">
    <property type="entry name" value="FAD/NAD-binding_dom"/>
</dbReference>
<dbReference type="InterPro" id="IPR051285">
    <property type="entry name" value="NADH_oxidoreductase_modular"/>
</dbReference>
<dbReference type="PROSITE" id="PS50903">
    <property type="entry name" value="RUBREDOXIN_LIKE"/>
    <property type="match status" value="1"/>
</dbReference>
<dbReference type="Gene3D" id="2.20.28.10">
    <property type="match status" value="1"/>
</dbReference>
<keyword evidence="8" id="KW-0408">Iron</keyword>
<dbReference type="Gene3D" id="3.40.50.360">
    <property type="match status" value="1"/>
</dbReference>
<dbReference type="CDD" id="cd00350">
    <property type="entry name" value="rubredoxin_like"/>
    <property type="match status" value="1"/>
</dbReference>
<evidence type="ECO:0000256" key="4">
    <source>
        <dbReference type="ARBA" id="ARBA00022448"/>
    </source>
</evidence>
<dbReference type="InterPro" id="IPR036866">
    <property type="entry name" value="RibonucZ/Hydroxyglut_hydro"/>
</dbReference>
<dbReference type="Pfam" id="PF19583">
    <property type="entry name" value="ODP"/>
    <property type="match status" value="1"/>
</dbReference>
<evidence type="ECO:0000256" key="2">
    <source>
        <dbReference type="ARBA" id="ARBA00001974"/>
    </source>
</evidence>
<comment type="cofactor">
    <cofactor evidence="2">
        <name>FAD</name>
        <dbReference type="ChEBI" id="CHEBI:57692"/>
    </cofactor>
</comment>
<dbReference type="Pfam" id="PF18267">
    <property type="entry name" value="Rubredoxin_C"/>
    <property type="match status" value="1"/>
</dbReference>
<comment type="caution">
    <text evidence="11">The sequence shown here is derived from an EMBL/GenBank/DDBJ whole genome shotgun (WGS) entry which is preliminary data.</text>
</comment>